<dbReference type="Gene3D" id="1.10.260.40">
    <property type="entry name" value="lambda repressor-like DNA-binding domains"/>
    <property type="match status" value="1"/>
</dbReference>
<dbReference type="Gene3D" id="3.40.50.2300">
    <property type="match status" value="2"/>
</dbReference>
<dbReference type="SUPFAM" id="SSF53822">
    <property type="entry name" value="Periplasmic binding protein-like I"/>
    <property type="match status" value="1"/>
</dbReference>
<dbReference type="SMART" id="SM00354">
    <property type="entry name" value="HTH_LACI"/>
    <property type="match status" value="1"/>
</dbReference>
<dbReference type="CDD" id="cd20009">
    <property type="entry name" value="PBP1_RafR-like"/>
    <property type="match status" value="1"/>
</dbReference>
<evidence type="ECO:0000256" key="2">
    <source>
        <dbReference type="ARBA" id="ARBA00023125"/>
    </source>
</evidence>
<dbReference type="InterPro" id="IPR046335">
    <property type="entry name" value="LacI/GalR-like_sensor"/>
</dbReference>
<dbReference type="InterPro" id="IPR000843">
    <property type="entry name" value="HTH_LacI"/>
</dbReference>
<dbReference type="OrthoDB" id="7325754at2"/>
<dbReference type="PANTHER" id="PTHR30146">
    <property type="entry name" value="LACI-RELATED TRANSCRIPTIONAL REPRESSOR"/>
    <property type="match status" value="1"/>
</dbReference>
<evidence type="ECO:0000313" key="6">
    <source>
        <dbReference type="Proteomes" id="UP000199071"/>
    </source>
</evidence>
<protein>
    <submittedName>
        <fullName evidence="5">LacI family transcriptional regulator</fullName>
    </submittedName>
</protein>
<evidence type="ECO:0000313" key="5">
    <source>
        <dbReference type="EMBL" id="SDB07778.1"/>
    </source>
</evidence>
<keyword evidence="6" id="KW-1185">Reference proteome</keyword>
<dbReference type="Proteomes" id="UP000199071">
    <property type="component" value="Unassembled WGS sequence"/>
</dbReference>
<name>A0A1G6AH96_9HYPH</name>
<evidence type="ECO:0000256" key="1">
    <source>
        <dbReference type="ARBA" id="ARBA00023015"/>
    </source>
</evidence>
<dbReference type="PANTHER" id="PTHR30146:SF109">
    <property type="entry name" value="HTH-TYPE TRANSCRIPTIONAL REGULATOR GALS"/>
    <property type="match status" value="1"/>
</dbReference>
<dbReference type="EMBL" id="FMXQ01000001">
    <property type="protein sequence ID" value="SDB07778.1"/>
    <property type="molecule type" value="Genomic_DNA"/>
</dbReference>
<accession>A0A1G6AH96</accession>
<dbReference type="Pfam" id="PF13377">
    <property type="entry name" value="Peripla_BP_3"/>
    <property type="match status" value="1"/>
</dbReference>
<sequence>MDAGPKNGRATIRSIAEDTGLSIATVSRALQDSPSVRPETIEIVLTAAERLGYRRNPAGAGLRSGRTETICLVMPIAREGDMLGDVGALRLATGANHRLAGTGYNLSLVPFAPGDDPFEAMIGVVRRGNFDGIILSSTRPDDARVRYLHRRNIPFVTFGRTELPFAHAHYDVDNQDFVRRAVRLLVERGCRKPVLFAPPRELMFSQHRIAGFRQALAEAGLACDETAIVDEANQVALVDEGMRLAAADQRPDSYICGGEIGALAVMRALERAGQAVGRDVHLVTMETSALPVLFSPPLTAFFQDLHHAGAVLADFILRRVDGAPPEDLQRVDTMTLRERA</sequence>
<keyword evidence="2" id="KW-0238">DNA-binding</keyword>
<dbReference type="Pfam" id="PF00356">
    <property type="entry name" value="LacI"/>
    <property type="match status" value="1"/>
</dbReference>
<dbReference type="GO" id="GO:0003700">
    <property type="term" value="F:DNA-binding transcription factor activity"/>
    <property type="evidence" value="ECO:0007669"/>
    <property type="project" value="TreeGrafter"/>
</dbReference>
<evidence type="ECO:0000256" key="3">
    <source>
        <dbReference type="ARBA" id="ARBA00023163"/>
    </source>
</evidence>
<dbReference type="InterPro" id="IPR028082">
    <property type="entry name" value="Peripla_BP_I"/>
</dbReference>
<reference evidence="5 6" key="1">
    <citation type="submission" date="2016-10" db="EMBL/GenBank/DDBJ databases">
        <authorList>
            <person name="de Groot N.N."/>
        </authorList>
    </citation>
    <scope>NUCLEOTIDE SEQUENCE [LARGE SCALE GENOMIC DNA]</scope>
    <source>
        <strain evidence="5 6">ATCC 35022</strain>
    </source>
</reference>
<proteinExistence type="predicted"/>
<feature type="domain" description="HTH lacI-type" evidence="4">
    <location>
        <begin position="10"/>
        <end position="64"/>
    </location>
</feature>
<dbReference type="InterPro" id="IPR010982">
    <property type="entry name" value="Lambda_DNA-bd_dom_sf"/>
</dbReference>
<dbReference type="STRING" id="665467.SAMN02982931_00617"/>
<keyword evidence="3" id="KW-0804">Transcription</keyword>
<keyword evidence="1" id="KW-0805">Transcription regulation</keyword>
<dbReference type="PROSITE" id="PS50932">
    <property type="entry name" value="HTH_LACI_2"/>
    <property type="match status" value="1"/>
</dbReference>
<dbReference type="GO" id="GO:0000976">
    <property type="term" value="F:transcription cis-regulatory region binding"/>
    <property type="evidence" value="ECO:0007669"/>
    <property type="project" value="TreeGrafter"/>
</dbReference>
<dbReference type="AlphaFoldDB" id="A0A1G6AH96"/>
<gene>
    <name evidence="5" type="ORF">SAMN02982931_00617</name>
</gene>
<organism evidence="5 6">
    <name type="scientific">Bauldia litoralis</name>
    <dbReference type="NCBI Taxonomy" id="665467"/>
    <lineage>
        <taxon>Bacteria</taxon>
        <taxon>Pseudomonadati</taxon>
        <taxon>Pseudomonadota</taxon>
        <taxon>Alphaproteobacteria</taxon>
        <taxon>Hyphomicrobiales</taxon>
        <taxon>Kaistiaceae</taxon>
        <taxon>Bauldia</taxon>
    </lineage>
</organism>
<dbReference type="RefSeq" id="WP_090874709.1">
    <property type="nucleotide sequence ID" value="NZ_FMXQ01000001.1"/>
</dbReference>
<dbReference type="CDD" id="cd01392">
    <property type="entry name" value="HTH_LacI"/>
    <property type="match status" value="1"/>
</dbReference>
<dbReference type="SUPFAM" id="SSF47413">
    <property type="entry name" value="lambda repressor-like DNA-binding domains"/>
    <property type="match status" value="1"/>
</dbReference>
<evidence type="ECO:0000259" key="4">
    <source>
        <dbReference type="PROSITE" id="PS50932"/>
    </source>
</evidence>